<keyword evidence="11" id="KW-0175">Coiled coil</keyword>
<gene>
    <name evidence="14" type="ORF">QTP70_004494</name>
</gene>
<dbReference type="InterPro" id="IPR013030">
    <property type="entry name" value="DNA_topo_DNA_db_N_dom2"/>
</dbReference>
<dbReference type="PROSITE" id="PS52038">
    <property type="entry name" value="TOPO_IB_2"/>
    <property type="match status" value="1"/>
</dbReference>
<feature type="region of interest" description="Disordered" evidence="12">
    <location>
        <begin position="85"/>
        <end position="142"/>
    </location>
</feature>
<evidence type="ECO:0000313" key="15">
    <source>
        <dbReference type="Proteomes" id="UP001274896"/>
    </source>
</evidence>
<comment type="caution">
    <text evidence="14">The sequence shown here is derived from an EMBL/GenBank/DDBJ whole genome shotgun (WGS) entry which is preliminary data.</text>
</comment>
<dbReference type="Gene3D" id="1.10.132.10">
    <property type="match status" value="1"/>
</dbReference>
<dbReference type="SUPFAM" id="SSF56349">
    <property type="entry name" value="DNA breaking-rejoining enzymes"/>
    <property type="match status" value="1"/>
</dbReference>
<evidence type="ECO:0000256" key="8">
    <source>
        <dbReference type="ARBA" id="ARBA00023242"/>
    </source>
</evidence>
<dbReference type="FunFam" id="1.10.132.10:FF:000001">
    <property type="entry name" value="DNA topoisomerase I"/>
    <property type="match status" value="1"/>
</dbReference>
<proteinExistence type="inferred from homology"/>
<keyword evidence="5 9" id="KW-0799">Topoisomerase</keyword>
<feature type="compositionally biased region" description="Basic residues" evidence="12">
    <location>
        <begin position="87"/>
        <end position="100"/>
    </location>
</feature>
<dbReference type="InterPro" id="IPR013499">
    <property type="entry name" value="TopoI_euk"/>
</dbReference>
<dbReference type="InterPro" id="IPR036691">
    <property type="entry name" value="Endo/exonu/phosph_ase_sf"/>
</dbReference>
<keyword evidence="7 9" id="KW-0413">Isomerase</keyword>
<dbReference type="SMART" id="SM00435">
    <property type="entry name" value="TOPEUc"/>
    <property type="match status" value="1"/>
</dbReference>
<dbReference type="Pfam" id="PF01028">
    <property type="entry name" value="Topoisom_I"/>
    <property type="match status" value="1"/>
</dbReference>
<evidence type="ECO:0000256" key="9">
    <source>
        <dbReference type="PROSITE-ProRule" id="PRU01382"/>
    </source>
</evidence>
<dbReference type="Pfam" id="PF14370">
    <property type="entry name" value="Topo_C_assoc"/>
    <property type="match status" value="1"/>
</dbReference>
<dbReference type="InterPro" id="IPR008336">
    <property type="entry name" value="TopoI_DNA-bd_euk"/>
</dbReference>
<dbReference type="PRINTS" id="PR00416">
    <property type="entry name" value="EUTPISMRASEI"/>
</dbReference>
<evidence type="ECO:0000256" key="10">
    <source>
        <dbReference type="RuleBase" id="RU365101"/>
    </source>
</evidence>
<comment type="catalytic activity">
    <reaction evidence="1 9 10">
        <text>ATP-independent breakage of single-stranded DNA, followed by passage and rejoining.</text>
        <dbReference type="EC" id="5.6.2.1"/>
    </reaction>
</comment>
<dbReference type="InterPro" id="IPR043128">
    <property type="entry name" value="Rev_trsase/Diguanyl_cyclase"/>
</dbReference>
<dbReference type="GO" id="GO:0005730">
    <property type="term" value="C:nucleolus"/>
    <property type="evidence" value="ECO:0007669"/>
    <property type="project" value="TreeGrafter"/>
</dbReference>
<comment type="function">
    <text evidence="10">Releases the supercoiling and torsional tension of DNA introduced during the DNA replication and transcription by transiently cleaving and rejoining one strand of the DNA duplex. Introduces a single-strand break via transesterification at the specific target site 5'-[CT]CCTTp site in duplex DNA. The scissile phosphodiester is attacked by the catalytic tyrosine of the enzyme, resulting in the formation of a DNA-(3'-phosphotyrosyl)-enzyme intermediate and the expulsion of a 5'-OH DNA strand. The free DNA strand then undergoes passage around the unbroken strand thus removing DNA supercoils. Finally, in the religation step, the DNA 5'-OH attacks the covalent intermediate to expel the active-site tyrosine and restore the DNA phosphodiester backbone.</text>
</comment>
<dbReference type="Gene3D" id="3.60.10.10">
    <property type="entry name" value="Endonuclease/exonuclease/phosphatase"/>
    <property type="match status" value="1"/>
</dbReference>
<dbReference type="EC" id="5.6.2.1" evidence="10"/>
<dbReference type="Gene3D" id="3.90.15.10">
    <property type="entry name" value="Topoisomerase I, Chain A, domain 3"/>
    <property type="match status" value="1"/>
</dbReference>
<evidence type="ECO:0000256" key="7">
    <source>
        <dbReference type="ARBA" id="ARBA00023235"/>
    </source>
</evidence>
<dbReference type="InterPro" id="IPR013034">
    <property type="entry name" value="DNA_topo_DNA_db_N_dom1"/>
</dbReference>
<dbReference type="GO" id="GO:0005694">
    <property type="term" value="C:chromosome"/>
    <property type="evidence" value="ECO:0007669"/>
    <property type="project" value="InterPro"/>
</dbReference>
<feature type="compositionally biased region" description="Basic residues" evidence="12">
    <location>
        <begin position="32"/>
        <end position="51"/>
    </location>
</feature>
<dbReference type="PROSITE" id="PS50878">
    <property type="entry name" value="RT_POL"/>
    <property type="match status" value="1"/>
</dbReference>
<dbReference type="InterPro" id="IPR043502">
    <property type="entry name" value="DNA/RNA_pol_sf"/>
</dbReference>
<dbReference type="PANTHER" id="PTHR10290:SF24">
    <property type="entry name" value="DNA TOPOISOMERASE I"/>
    <property type="match status" value="1"/>
</dbReference>
<keyword evidence="8" id="KW-0539">Nucleus</keyword>
<evidence type="ECO:0000256" key="6">
    <source>
        <dbReference type="ARBA" id="ARBA00023125"/>
    </source>
</evidence>
<dbReference type="PROSITE" id="PS00176">
    <property type="entry name" value="TOPO_IB_1"/>
    <property type="match status" value="1"/>
</dbReference>
<dbReference type="InterPro" id="IPR011010">
    <property type="entry name" value="DNA_brk_join_enz"/>
</dbReference>
<dbReference type="EMBL" id="JAUCMX010000004">
    <property type="protein sequence ID" value="KAK3548060.1"/>
    <property type="molecule type" value="Genomic_DNA"/>
</dbReference>
<dbReference type="InterPro" id="IPR013500">
    <property type="entry name" value="TopoI_cat_euk"/>
</dbReference>
<feature type="compositionally biased region" description="Basic and acidic residues" evidence="12">
    <location>
        <begin position="52"/>
        <end position="66"/>
    </location>
</feature>
<feature type="compositionally biased region" description="Basic residues" evidence="12">
    <location>
        <begin position="113"/>
        <end position="124"/>
    </location>
</feature>
<dbReference type="CDD" id="cd01650">
    <property type="entry name" value="RT_nLTR_like"/>
    <property type="match status" value="1"/>
</dbReference>
<feature type="coiled-coil region" evidence="11">
    <location>
        <begin position="814"/>
        <end position="881"/>
    </location>
</feature>
<evidence type="ECO:0000256" key="1">
    <source>
        <dbReference type="ARBA" id="ARBA00000213"/>
    </source>
</evidence>
<comment type="subcellular location">
    <subcellularLocation>
        <location evidence="2">Nucleus</location>
    </subcellularLocation>
</comment>
<dbReference type="InterPro" id="IPR014711">
    <property type="entry name" value="TopoI_cat_a-hlx-sub_euk"/>
</dbReference>
<dbReference type="GO" id="GO:0007059">
    <property type="term" value="P:chromosome segregation"/>
    <property type="evidence" value="ECO:0007669"/>
    <property type="project" value="TreeGrafter"/>
</dbReference>
<accession>A0AAE0VBB2</accession>
<dbReference type="Proteomes" id="UP001274896">
    <property type="component" value="Unassembled WGS sequence"/>
</dbReference>
<dbReference type="Pfam" id="PF02919">
    <property type="entry name" value="Topoisom_I_N"/>
    <property type="match status" value="2"/>
</dbReference>
<dbReference type="SUPFAM" id="SSF56741">
    <property type="entry name" value="Eukaryotic DNA topoisomerase I, N-terminal DNA-binding fragment"/>
    <property type="match status" value="2"/>
</dbReference>
<dbReference type="InterPro" id="IPR001631">
    <property type="entry name" value="TopoI"/>
</dbReference>
<sequence length="1050" mass="120882">MAQEDKVKKFKVKKAKKAALTDDLSSGDAHQNFKKTKSMGKSQKGTKQHKVKSPEKESTDFEIADDKSMMLDEVCSNCDEFTLGQRSLHREKLPKKKKKKASQEGDGSSAPEKKKKAASKNKKVKKEEEEHPVTAKKRKKTKEEIEAARALKIKKKEEEEQQRWRWWEEEKYEDGVKWKFLEHNGPYFPPEYQPLPDNIKFYYDGKPVKLSLAAEEVALFFAQMLDHEYTTKDVFRDNFFADWRKEMTLEERMLITDLNKCDFGELHAMHREKVEARKNMSKEEKLQYGFMPRKSTTDAIFALRILMEKYRDGQRELHCVFVDLEKAYDRVPREELWYCMRKSGVAEKYVRVVQDMYERSRTVVRCAVGQTEEFKVEVGLHQGLALSPFLFAIVMDQLSEEVRQESPWTMMFADDIVICSESREQVEENLERWRFALERRGMKVSRSKTEYMCVNEREGSGTVRLQGEEVKKVQEFKYLGSTVQSNGECGKELIKVANQKVLEEYGYCMLDHHRERIGNFKIEPPGLFRGRGEHPKQGMLKKRLQPEDVIINCSRDSRIPVPPAGHSWKEVRHDNTVTWLASWTENVQGSCKYIMLNANSKLKGEKDWEKYEVARKLKTCVDAIRAQYHQDLKSKQMGIRQRAVALYFIDKLALRAGNEKEEGETADTVGCCSLRVEHITLHDTLDGDSCVVEFDFLGKDCIRYYNKVPVSKRVFKNLKLFMQNKQEGDELFDRLSSDQTALLNKHLTSLMPGLTAKVFRTYNASMTLQQQLKELSNPSDNQAEKLLSYNRANRAVAVLCNHQRAPPKTFEQSMANLQAKIESRKEQLALAKKELKQAKKQAKASSDNKLLAVVEKKKKAVQRCEEQLLRMEVQATDREENKQIALSTSKLNYLDPRISVACTLNFIPDRSRPGLTTTTIGAVDLQGAGGNWATVGRRSRGGRRVHRQREKRKGKSVGLRIGTLNVGTMTGKGRELADMMERRKVDILCVQETRWKGSKARSIGAGFKLFYYGVDSKKKWGRCGPEGGVCEECSGGEESVRQGDESEVRD</sequence>
<dbReference type="FunFam" id="3.90.15.10:FF:000001">
    <property type="entry name" value="DNA topoisomerase I"/>
    <property type="match status" value="1"/>
</dbReference>
<comment type="similarity">
    <text evidence="4">Belongs to the beta type-B retroviral polymerase family. HERV class-II K(HML-2) pol subfamily.</text>
</comment>
<reference evidence="14" key="1">
    <citation type="submission" date="2023-06" db="EMBL/GenBank/DDBJ databases">
        <title>Male Hemibagrus guttatus genome.</title>
        <authorList>
            <person name="Bian C."/>
        </authorList>
    </citation>
    <scope>NUCLEOTIDE SEQUENCE</scope>
    <source>
        <strain evidence="14">Male_cb2023</strain>
        <tissue evidence="14">Muscle</tissue>
    </source>
</reference>
<evidence type="ECO:0000313" key="14">
    <source>
        <dbReference type="EMBL" id="KAK3548060.1"/>
    </source>
</evidence>
<dbReference type="CDD" id="cd00659">
    <property type="entry name" value="Topo_IB_C"/>
    <property type="match status" value="1"/>
</dbReference>
<dbReference type="InterPro" id="IPR025834">
    <property type="entry name" value="TopoI_C_dom"/>
</dbReference>
<dbReference type="InterPro" id="IPR051062">
    <property type="entry name" value="Topoisomerase_IB"/>
</dbReference>
<organism evidence="14 15">
    <name type="scientific">Hemibagrus guttatus</name>
    <dbReference type="NCBI Taxonomy" id="175788"/>
    <lineage>
        <taxon>Eukaryota</taxon>
        <taxon>Metazoa</taxon>
        <taxon>Chordata</taxon>
        <taxon>Craniata</taxon>
        <taxon>Vertebrata</taxon>
        <taxon>Euteleostomi</taxon>
        <taxon>Actinopterygii</taxon>
        <taxon>Neopterygii</taxon>
        <taxon>Teleostei</taxon>
        <taxon>Ostariophysi</taxon>
        <taxon>Siluriformes</taxon>
        <taxon>Bagridae</taxon>
        <taxon>Hemibagrus</taxon>
    </lineage>
</organism>
<dbReference type="GO" id="GO:0006260">
    <property type="term" value="P:DNA replication"/>
    <property type="evidence" value="ECO:0007669"/>
    <property type="project" value="TreeGrafter"/>
</dbReference>
<dbReference type="SUPFAM" id="SSF56672">
    <property type="entry name" value="DNA/RNA polymerases"/>
    <property type="match status" value="1"/>
</dbReference>
<dbReference type="SUPFAM" id="SSF56219">
    <property type="entry name" value="DNase I-like"/>
    <property type="match status" value="1"/>
</dbReference>
<protein>
    <recommendedName>
        <fullName evidence="10">DNA topoisomerase I</fullName>
        <ecNumber evidence="10">5.6.2.1</ecNumber>
    </recommendedName>
    <alternativeName>
        <fullName evidence="10">DNA topoisomerase 1</fullName>
    </alternativeName>
</protein>
<name>A0AAE0VBB2_9TELE</name>
<feature type="region of interest" description="Disordered" evidence="12">
    <location>
        <begin position="18"/>
        <end position="66"/>
    </location>
</feature>
<evidence type="ECO:0000259" key="13">
    <source>
        <dbReference type="PROSITE" id="PS50878"/>
    </source>
</evidence>
<evidence type="ECO:0000256" key="5">
    <source>
        <dbReference type="ARBA" id="ARBA00023029"/>
    </source>
</evidence>
<dbReference type="InterPro" id="IPR018521">
    <property type="entry name" value="TopoIB_AS"/>
</dbReference>
<dbReference type="AlphaFoldDB" id="A0AAE0VBB2"/>
<dbReference type="GO" id="GO:0006265">
    <property type="term" value="P:DNA topological change"/>
    <property type="evidence" value="ECO:0007669"/>
    <property type="project" value="UniProtKB-UniRule"/>
</dbReference>
<dbReference type="PANTHER" id="PTHR10290">
    <property type="entry name" value="DNA TOPOISOMERASE I"/>
    <property type="match status" value="1"/>
</dbReference>
<dbReference type="InterPro" id="IPR000477">
    <property type="entry name" value="RT_dom"/>
</dbReference>
<dbReference type="InterPro" id="IPR014727">
    <property type="entry name" value="TopoI_cat_a/b-sub_euk"/>
</dbReference>
<dbReference type="GO" id="GO:0003677">
    <property type="term" value="F:DNA binding"/>
    <property type="evidence" value="ECO:0007669"/>
    <property type="project" value="UniProtKB-UniRule"/>
</dbReference>
<dbReference type="FunFam" id="2.170.11.10:FF:000001">
    <property type="entry name" value="DNA topoisomerase I"/>
    <property type="match status" value="1"/>
</dbReference>
<dbReference type="SUPFAM" id="SSF46596">
    <property type="entry name" value="Eukaryotic DNA topoisomerase I, dispensable insert domain"/>
    <property type="match status" value="1"/>
</dbReference>
<evidence type="ECO:0000256" key="2">
    <source>
        <dbReference type="ARBA" id="ARBA00004123"/>
    </source>
</evidence>
<evidence type="ECO:0000256" key="4">
    <source>
        <dbReference type="ARBA" id="ARBA00010879"/>
    </source>
</evidence>
<dbReference type="GO" id="GO:0003917">
    <property type="term" value="F:DNA topoisomerase type I (single strand cut, ATP-independent) activity"/>
    <property type="evidence" value="ECO:0007669"/>
    <property type="project" value="UniProtKB-UniRule"/>
</dbReference>
<dbReference type="Gene3D" id="2.170.11.10">
    <property type="entry name" value="DNA Topoisomerase I, domain 2"/>
    <property type="match status" value="1"/>
</dbReference>
<keyword evidence="15" id="KW-1185">Reference proteome</keyword>
<evidence type="ECO:0000256" key="12">
    <source>
        <dbReference type="SAM" id="MobiDB-lite"/>
    </source>
</evidence>
<dbReference type="FunFam" id="1.10.10.41:FF:000001">
    <property type="entry name" value="DNA topoisomerase I"/>
    <property type="match status" value="1"/>
</dbReference>
<dbReference type="InterPro" id="IPR036202">
    <property type="entry name" value="TopoI_DNA-bd_euk_N_sf"/>
</dbReference>
<dbReference type="Gene3D" id="1.10.10.41">
    <property type="entry name" value="Yeast DNA topoisomerase - domain 1"/>
    <property type="match status" value="1"/>
</dbReference>
<evidence type="ECO:0000256" key="3">
    <source>
        <dbReference type="ARBA" id="ARBA00006645"/>
    </source>
</evidence>
<comment type="similarity">
    <text evidence="3 9 10">Belongs to the type IB topoisomerase family.</text>
</comment>
<evidence type="ECO:0000256" key="11">
    <source>
        <dbReference type="SAM" id="Coils"/>
    </source>
</evidence>
<feature type="active site" description="O-(3'-phospho-DNA)-tyrosine intermediate" evidence="9">
    <location>
        <position position="893"/>
    </location>
</feature>
<feature type="domain" description="Reverse transcriptase" evidence="13">
    <location>
        <begin position="237"/>
        <end position="483"/>
    </location>
</feature>
<keyword evidence="6 9" id="KW-0238">DNA-binding</keyword>
<dbReference type="Gene3D" id="3.30.70.270">
    <property type="match status" value="1"/>
</dbReference>